<keyword evidence="1" id="KW-0732">Signal</keyword>
<dbReference type="Proteomes" id="UP000322315">
    <property type="component" value="Unassembled WGS sequence"/>
</dbReference>
<dbReference type="NCBIfam" id="TIGR04183">
    <property type="entry name" value="Por_Secre_tail"/>
    <property type="match status" value="1"/>
</dbReference>
<dbReference type="InterPro" id="IPR026444">
    <property type="entry name" value="Secre_tail"/>
</dbReference>
<sequence length="294" mass="31947">MIKSKLTIMKKITLLFAILGLQIGTLNLNAQTVILDQTFDATYASSTANGKTAWGPNQTLILTDYADGFGFINPSTGWSNSSVSSCSWLQGFLTLGSPGNGNTTADEEAWFTFTKSGLTIGNMYQVEVPVVRKQGRPEVDHTLHAWSTTPPSTNFASANSLYTTTTGLEEPEELLTKNFVADATTMTFGVGIGRDGTVDMFNKTRILSMKITDLGTTLSTDNDVLKNSFTVVKTGVTLKAISGNVQIIDLFGRLLASKQLKNNETLNYQFNNTSIYVVRLTSNMGSLTKKVVFK</sequence>
<gene>
    <name evidence="2" type="ORF">F2B50_13525</name>
    <name evidence="3" type="ORF">FPF71_13525</name>
</gene>
<evidence type="ECO:0000313" key="3">
    <source>
        <dbReference type="EMBL" id="TSJ74196.1"/>
    </source>
</evidence>
<evidence type="ECO:0000313" key="2">
    <source>
        <dbReference type="EMBL" id="KAA5823708.1"/>
    </source>
</evidence>
<evidence type="ECO:0000313" key="5">
    <source>
        <dbReference type="Proteomes" id="UP000322315"/>
    </source>
</evidence>
<proteinExistence type="predicted"/>
<dbReference type="Proteomes" id="UP000315145">
    <property type="component" value="Unassembled WGS sequence"/>
</dbReference>
<name>A0A5M7B5T3_9FLAO</name>
<reference evidence="3 4" key="2">
    <citation type="submission" date="2019-07" db="EMBL/GenBank/DDBJ databases">
        <title>Algibacter marinivivus sp. nov., isolated from the surface of a marine red alga.</title>
        <authorList>
            <person name="Zhong X."/>
            <person name="Xu W."/>
            <person name="Zhang Y."/>
            <person name="Zhang Q."/>
            <person name="Du Z."/>
        </authorList>
    </citation>
    <scope>NUCLEOTIDE SEQUENCE [LARGE SCALE GENOMIC DNA]</scope>
    <source>
        <strain evidence="3 4">RU-4-M-4</strain>
    </source>
</reference>
<accession>A0A5M7B5T3</accession>
<keyword evidence="4" id="KW-1185">Reference proteome</keyword>
<reference evidence="2 5" key="1">
    <citation type="journal article" date="2015" name="Int. J. Syst. Evol. Microbiol.">
        <title>Algibacter amylolyticus sp. nov., isolated from intertidal sediment.</title>
        <authorList>
            <person name="Zhang D.C."/>
            <person name="Wu J."/>
            <person name="Neuner K."/>
            <person name="Yao J."/>
            <person name="Margesin R."/>
        </authorList>
    </citation>
    <scope>NUCLEOTIDE SEQUENCE [LARGE SCALE GENOMIC DNA]</scope>
    <source>
        <strain evidence="2 5">RU-4-M-4</strain>
    </source>
</reference>
<evidence type="ECO:0000313" key="4">
    <source>
        <dbReference type="Proteomes" id="UP000315145"/>
    </source>
</evidence>
<organism evidence="2 5">
    <name type="scientific">Algibacter amylolyticus</name>
    <dbReference type="NCBI Taxonomy" id="1608400"/>
    <lineage>
        <taxon>Bacteria</taxon>
        <taxon>Pseudomonadati</taxon>
        <taxon>Bacteroidota</taxon>
        <taxon>Flavobacteriia</taxon>
        <taxon>Flavobacteriales</taxon>
        <taxon>Flavobacteriaceae</taxon>
        <taxon>Algibacter</taxon>
    </lineage>
</organism>
<dbReference type="OrthoDB" id="1399054at2"/>
<evidence type="ECO:0000256" key="1">
    <source>
        <dbReference type="ARBA" id="ARBA00022729"/>
    </source>
</evidence>
<comment type="caution">
    <text evidence="2">The sequence shown here is derived from an EMBL/GenBank/DDBJ whole genome shotgun (WGS) entry which is preliminary data.</text>
</comment>
<dbReference type="EMBL" id="VMBF01000008">
    <property type="protein sequence ID" value="TSJ74196.1"/>
    <property type="molecule type" value="Genomic_DNA"/>
</dbReference>
<dbReference type="EMBL" id="VWRS01000008">
    <property type="protein sequence ID" value="KAA5823708.1"/>
    <property type="molecule type" value="Genomic_DNA"/>
</dbReference>
<reference evidence="2" key="3">
    <citation type="submission" date="2019-09" db="EMBL/GenBank/DDBJ databases">
        <authorList>
            <person name="Zhang D.-C."/>
        </authorList>
    </citation>
    <scope>NUCLEOTIDE SEQUENCE</scope>
    <source>
        <strain evidence="2">RU-4-M-4</strain>
    </source>
</reference>
<protein>
    <submittedName>
        <fullName evidence="2">T9SS type A sorting domain-containing protein</fullName>
    </submittedName>
</protein>
<dbReference type="AlphaFoldDB" id="A0A5M7B5T3"/>